<evidence type="ECO:0000313" key="3">
    <source>
        <dbReference type="Proteomes" id="UP001500665"/>
    </source>
</evidence>
<dbReference type="EMBL" id="BAAAHH010000001">
    <property type="protein sequence ID" value="GAA0935502.1"/>
    <property type="molecule type" value="Genomic_DNA"/>
</dbReference>
<dbReference type="PANTHER" id="PTHR42912:SF93">
    <property type="entry name" value="N6-ADENOSINE-METHYLTRANSFERASE TMT1A"/>
    <property type="match status" value="1"/>
</dbReference>
<dbReference type="InterPro" id="IPR050508">
    <property type="entry name" value="Methyltransf_Superfamily"/>
</dbReference>
<protein>
    <recommendedName>
        <fullName evidence="1">Methyltransferase domain-containing protein</fullName>
    </recommendedName>
</protein>
<dbReference type="Proteomes" id="UP001500665">
    <property type="component" value="Unassembled WGS sequence"/>
</dbReference>
<dbReference type="Gene3D" id="3.40.50.150">
    <property type="entry name" value="Vaccinia Virus protein VP39"/>
    <property type="match status" value="1"/>
</dbReference>
<reference evidence="2 3" key="1">
    <citation type="journal article" date="2019" name="Int. J. Syst. Evol. Microbiol.">
        <title>The Global Catalogue of Microorganisms (GCM) 10K type strain sequencing project: providing services to taxonomists for standard genome sequencing and annotation.</title>
        <authorList>
            <consortium name="The Broad Institute Genomics Platform"/>
            <consortium name="The Broad Institute Genome Sequencing Center for Infectious Disease"/>
            <person name="Wu L."/>
            <person name="Ma J."/>
        </authorList>
    </citation>
    <scope>NUCLEOTIDE SEQUENCE [LARGE SCALE GENOMIC DNA]</scope>
    <source>
        <strain evidence="2 3">JCM 10696</strain>
    </source>
</reference>
<sequence length="270" mass="29524">MAIYDDPAAYELSCAFRDVPAEVDALLRWSARHGRTPRTVLELAAGPAEHAREFARRDLRATALDLSPAMCAYAAAREPRLTVVQADMTDFDLDERFDLVVTMLDSTAHLHTLDAMAAHFVRAAEHLADGAVYILEMSHPGDRLGPEPSTSTRWTAERDGTTAEVSWGSLDDVLDPLTQLVDDHVLIKVTEPPARLGGPARVRVVEGTVPYRFWTATELAAAVRVAAAEHPAAALEIIAQYGDFSDVPPADPSAWRLITVLRRKPVSSRP</sequence>
<dbReference type="InterPro" id="IPR029063">
    <property type="entry name" value="SAM-dependent_MTases_sf"/>
</dbReference>
<name>A0ABN1PZ89_9ACTN</name>
<comment type="caution">
    <text evidence="2">The sequence shown here is derived from an EMBL/GenBank/DDBJ whole genome shotgun (WGS) entry which is preliminary data.</text>
</comment>
<dbReference type="SUPFAM" id="SSF53335">
    <property type="entry name" value="S-adenosyl-L-methionine-dependent methyltransferases"/>
    <property type="match status" value="1"/>
</dbReference>
<dbReference type="InterPro" id="IPR041698">
    <property type="entry name" value="Methyltransf_25"/>
</dbReference>
<evidence type="ECO:0000259" key="1">
    <source>
        <dbReference type="Pfam" id="PF13649"/>
    </source>
</evidence>
<dbReference type="RefSeq" id="WP_344235351.1">
    <property type="nucleotide sequence ID" value="NZ_BAAAHH010000001.1"/>
</dbReference>
<organism evidence="2 3">
    <name type="scientific">Actinocorallia libanotica</name>
    <dbReference type="NCBI Taxonomy" id="46162"/>
    <lineage>
        <taxon>Bacteria</taxon>
        <taxon>Bacillati</taxon>
        <taxon>Actinomycetota</taxon>
        <taxon>Actinomycetes</taxon>
        <taxon>Streptosporangiales</taxon>
        <taxon>Thermomonosporaceae</taxon>
        <taxon>Actinocorallia</taxon>
    </lineage>
</organism>
<dbReference type="Pfam" id="PF13649">
    <property type="entry name" value="Methyltransf_25"/>
    <property type="match status" value="1"/>
</dbReference>
<feature type="domain" description="Methyltransferase" evidence="1">
    <location>
        <begin position="40"/>
        <end position="124"/>
    </location>
</feature>
<dbReference type="CDD" id="cd02440">
    <property type="entry name" value="AdoMet_MTases"/>
    <property type="match status" value="1"/>
</dbReference>
<proteinExistence type="predicted"/>
<gene>
    <name evidence="2" type="ORF">GCM10009550_00600</name>
</gene>
<dbReference type="PANTHER" id="PTHR42912">
    <property type="entry name" value="METHYLTRANSFERASE"/>
    <property type="match status" value="1"/>
</dbReference>
<evidence type="ECO:0000313" key="2">
    <source>
        <dbReference type="EMBL" id="GAA0935502.1"/>
    </source>
</evidence>
<accession>A0ABN1PZ89</accession>
<keyword evidence="3" id="KW-1185">Reference proteome</keyword>
<dbReference type="Gene3D" id="2.20.130.10">
    <property type="entry name" value="CAC2371-like domains"/>
    <property type="match status" value="1"/>
</dbReference>